<proteinExistence type="predicted"/>
<dbReference type="OrthoDB" id="3037269at2759"/>
<dbReference type="SUPFAM" id="SSF74650">
    <property type="entry name" value="Galactose mutarotase-like"/>
    <property type="match status" value="1"/>
</dbReference>
<dbReference type="EMBL" id="JACAZI010000028">
    <property type="protein sequence ID" value="KAF7333723.1"/>
    <property type="molecule type" value="Genomic_DNA"/>
</dbReference>
<dbReference type="GO" id="GO:0005975">
    <property type="term" value="P:carbohydrate metabolic process"/>
    <property type="evidence" value="ECO:0007669"/>
    <property type="project" value="InterPro"/>
</dbReference>
<dbReference type="Gene3D" id="2.60.40.1760">
    <property type="entry name" value="glycosyl hydrolase (family 31)"/>
    <property type="match status" value="1"/>
</dbReference>
<comment type="caution">
    <text evidence="2">The sequence shown here is derived from an EMBL/GenBank/DDBJ whole genome shotgun (WGS) entry which is preliminary data.</text>
</comment>
<gene>
    <name evidence="2" type="ORF">MVEN_02328700</name>
</gene>
<accession>A0A8H6X3E8</accession>
<name>A0A8H6X3E8_9AGAR</name>
<dbReference type="GO" id="GO:0030246">
    <property type="term" value="F:carbohydrate binding"/>
    <property type="evidence" value="ECO:0007669"/>
    <property type="project" value="InterPro"/>
</dbReference>
<dbReference type="AlphaFoldDB" id="A0A8H6X3E8"/>
<sequence length="227" mass="24515">MFSSPVAAVLWLTLVSVALADEPLVNSFNVSTCPGYSLHSLSETDAGLTAQLSLAGPACNAFGIDITDLTIEVKYETETRLHVNIFDTANSQFTIPETVVTRAQVSDSNTAAKSDLVFNYDPSPFAFWITRRSAPHSIPLFDTRPSSLPTTPIPPVIAGDPSTELDGFPLVFENQYIQVTILGVVHKPSEVLVGGEGKTYSYAGPQQKLVVSKLALDLNGRTTIEWK</sequence>
<dbReference type="InterPro" id="IPR011013">
    <property type="entry name" value="Gal_mutarotase_sf_dom"/>
</dbReference>
<keyword evidence="2" id="KW-0378">Hydrolase</keyword>
<dbReference type="Proteomes" id="UP000620124">
    <property type="component" value="Unassembled WGS sequence"/>
</dbReference>
<keyword evidence="1" id="KW-0732">Signal</keyword>
<protein>
    <submittedName>
        <fullName evidence="2">Glycoside hydrolase family 31 protein</fullName>
    </submittedName>
</protein>
<evidence type="ECO:0000256" key="1">
    <source>
        <dbReference type="SAM" id="SignalP"/>
    </source>
</evidence>
<keyword evidence="3" id="KW-1185">Reference proteome</keyword>
<dbReference type="GO" id="GO:0016787">
    <property type="term" value="F:hydrolase activity"/>
    <property type="evidence" value="ECO:0007669"/>
    <property type="project" value="UniProtKB-KW"/>
</dbReference>
<feature type="chain" id="PRO_5034068984" evidence="1">
    <location>
        <begin position="21"/>
        <end position="227"/>
    </location>
</feature>
<reference evidence="2" key="1">
    <citation type="submission" date="2020-05" db="EMBL/GenBank/DDBJ databases">
        <title>Mycena genomes resolve the evolution of fungal bioluminescence.</title>
        <authorList>
            <person name="Tsai I.J."/>
        </authorList>
    </citation>
    <scope>NUCLEOTIDE SEQUENCE</scope>
    <source>
        <strain evidence="2">CCC161011</strain>
    </source>
</reference>
<evidence type="ECO:0000313" key="2">
    <source>
        <dbReference type="EMBL" id="KAF7333723.1"/>
    </source>
</evidence>
<evidence type="ECO:0000313" key="3">
    <source>
        <dbReference type="Proteomes" id="UP000620124"/>
    </source>
</evidence>
<organism evidence="2 3">
    <name type="scientific">Mycena venus</name>
    <dbReference type="NCBI Taxonomy" id="2733690"/>
    <lineage>
        <taxon>Eukaryota</taxon>
        <taxon>Fungi</taxon>
        <taxon>Dikarya</taxon>
        <taxon>Basidiomycota</taxon>
        <taxon>Agaricomycotina</taxon>
        <taxon>Agaricomycetes</taxon>
        <taxon>Agaricomycetidae</taxon>
        <taxon>Agaricales</taxon>
        <taxon>Marasmiineae</taxon>
        <taxon>Mycenaceae</taxon>
        <taxon>Mycena</taxon>
    </lineage>
</organism>
<feature type="signal peptide" evidence="1">
    <location>
        <begin position="1"/>
        <end position="20"/>
    </location>
</feature>